<feature type="chain" id="PRO_5001488124" description="Alpha/beta hydrolase" evidence="1">
    <location>
        <begin position="25"/>
        <end position="280"/>
    </location>
</feature>
<dbReference type="Proteomes" id="UP000020492">
    <property type="component" value="Unassembled WGS sequence"/>
</dbReference>
<dbReference type="OrthoDB" id="7814449at2"/>
<name>A0A016QLJ7_9DEIO</name>
<gene>
    <name evidence="2" type="ORF">DEIPH_ctg079orf0020</name>
</gene>
<organism evidence="2 3">
    <name type="scientific">Deinococcus phoenicis</name>
    <dbReference type="NCBI Taxonomy" id="1476583"/>
    <lineage>
        <taxon>Bacteria</taxon>
        <taxon>Thermotogati</taxon>
        <taxon>Deinococcota</taxon>
        <taxon>Deinococci</taxon>
        <taxon>Deinococcales</taxon>
        <taxon>Deinococcaceae</taxon>
        <taxon>Deinococcus</taxon>
    </lineage>
</organism>
<feature type="signal peptide" evidence="1">
    <location>
        <begin position="1"/>
        <end position="24"/>
    </location>
</feature>
<dbReference type="RefSeq" id="WP_034360113.1">
    <property type="nucleotide sequence ID" value="NZ_JHAC01000070.1"/>
</dbReference>
<keyword evidence="3" id="KW-1185">Reference proteome</keyword>
<evidence type="ECO:0000256" key="1">
    <source>
        <dbReference type="SAM" id="SignalP"/>
    </source>
</evidence>
<comment type="caution">
    <text evidence="2">The sequence shown here is derived from an EMBL/GenBank/DDBJ whole genome shotgun (WGS) entry which is preliminary data.</text>
</comment>
<reference evidence="2 3" key="1">
    <citation type="submission" date="2014-03" db="EMBL/GenBank/DDBJ databases">
        <title>Draft genome sequence of Deinococcus phoenicis 1P10ME.</title>
        <authorList>
            <person name="Stepanov V.G."/>
            <person name="Vaishampayan P."/>
            <person name="Venkateswaran K."/>
            <person name="Fox G.E."/>
        </authorList>
    </citation>
    <scope>NUCLEOTIDE SEQUENCE [LARGE SCALE GENOMIC DNA]</scope>
    <source>
        <strain evidence="2 3">1P10ME</strain>
    </source>
</reference>
<sequence>MRRFPAFLLLPLLAALLPGARATANSPFPLPAVPDTVRLERASGPSFLRVPPACYRQECALVVVSHPRGQSAERLHDSPQVEALADALLAAPFAVLLSDDGGRATWGSPAALAQVAGLREEAVTHFAWNGRTYALGLSMGGLLALRSVLPGSPYPVGGVALIDGWADLRAAWASASSRRAEIDHAYGLTGEPAPDLDPLRQLAEARPVPLFILASRDDTTVPMHGNGQRLFAYAEPGVSEFLKVSGPHLGGNRFSPTVARQLAAFFGRLELRAQEQARGR</sequence>
<dbReference type="Gene3D" id="3.40.50.1820">
    <property type="entry name" value="alpha/beta hydrolase"/>
    <property type="match status" value="1"/>
</dbReference>
<evidence type="ECO:0000313" key="2">
    <source>
        <dbReference type="EMBL" id="EYB66639.1"/>
    </source>
</evidence>
<dbReference type="STRING" id="1476583.DEIPH_ctg079orf0020"/>
<evidence type="ECO:0008006" key="4">
    <source>
        <dbReference type="Google" id="ProtNLM"/>
    </source>
</evidence>
<dbReference type="SUPFAM" id="SSF53474">
    <property type="entry name" value="alpha/beta-Hydrolases"/>
    <property type="match status" value="1"/>
</dbReference>
<evidence type="ECO:0000313" key="3">
    <source>
        <dbReference type="Proteomes" id="UP000020492"/>
    </source>
</evidence>
<protein>
    <recommendedName>
        <fullName evidence="4">Alpha/beta hydrolase</fullName>
    </recommendedName>
</protein>
<proteinExistence type="predicted"/>
<keyword evidence="1" id="KW-0732">Signal</keyword>
<dbReference type="EMBL" id="JHAC01000070">
    <property type="protein sequence ID" value="EYB66639.1"/>
    <property type="molecule type" value="Genomic_DNA"/>
</dbReference>
<dbReference type="AlphaFoldDB" id="A0A016QLJ7"/>
<dbReference type="eggNOG" id="COG2267">
    <property type="taxonomic scope" value="Bacteria"/>
</dbReference>
<accession>A0A016QLJ7</accession>
<dbReference type="PATRIC" id="fig|1476583.3.peg.3269"/>
<dbReference type="InterPro" id="IPR029058">
    <property type="entry name" value="AB_hydrolase_fold"/>
</dbReference>